<dbReference type="Proteomes" id="UP000070089">
    <property type="component" value="Unassembled WGS sequence"/>
</dbReference>
<dbReference type="SMART" id="SM00645">
    <property type="entry name" value="Pept_C1"/>
    <property type="match status" value="1"/>
</dbReference>
<keyword evidence="7" id="KW-0788">Thiol protease</keyword>
<comment type="function">
    <text evidence="10">Thiol protease which is required for parasite excystation and invasion of the proximal small intestine of the human host.</text>
</comment>
<dbReference type="OrthoDB" id="3789175at2759"/>
<dbReference type="Pfam" id="PF00112">
    <property type="entry name" value="Peptidase_C1"/>
    <property type="match status" value="1"/>
</dbReference>
<name>A0A132NTK9_GIAIN</name>
<dbReference type="SUPFAM" id="SSF54001">
    <property type="entry name" value="Cysteine proteinases"/>
    <property type="match status" value="1"/>
</dbReference>
<keyword evidence="4" id="KW-0645">Protease</keyword>
<evidence type="ECO:0000256" key="4">
    <source>
        <dbReference type="ARBA" id="ARBA00022670"/>
    </source>
</evidence>
<evidence type="ECO:0000259" key="12">
    <source>
        <dbReference type="SMART" id="SM00645"/>
    </source>
</evidence>
<evidence type="ECO:0000256" key="9">
    <source>
        <dbReference type="ARBA" id="ARBA00023157"/>
    </source>
</evidence>
<dbReference type="Gene3D" id="3.90.70.10">
    <property type="entry name" value="Cysteine proteinases"/>
    <property type="match status" value="1"/>
</dbReference>
<evidence type="ECO:0000256" key="10">
    <source>
        <dbReference type="ARBA" id="ARBA00060028"/>
    </source>
</evidence>
<dbReference type="InterPro" id="IPR000668">
    <property type="entry name" value="Peptidase_C1A_C"/>
</dbReference>
<evidence type="ECO:0000256" key="2">
    <source>
        <dbReference type="ARBA" id="ARBA00008455"/>
    </source>
</evidence>
<feature type="chain" id="PRO_5018592462" evidence="11">
    <location>
        <begin position="20"/>
        <end position="309"/>
    </location>
</feature>
<evidence type="ECO:0000256" key="7">
    <source>
        <dbReference type="ARBA" id="ARBA00022807"/>
    </source>
</evidence>
<keyword evidence="8" id="KW-0865">Zymogen</keyword>
<dbReference type="EMBL" id="JXTI01000071">
    <property type="protein sequence ID" value="KWX13400.1"/>
    <property type="molecule type" value="Genomic_DNA"/>
</dbReference>
<protein>
    <submittedName>
        <fullName evidence="13">Cathepsin B-like cysteine proteinase</fullName>
    </submittedName>
</protein>
<feature type="domain" description="Peptidase C1A papain C-terminal" evidence="12">
    <location>
        <begin position="75"/>
        <end position="298"/>
    </location>
</feature>
<dbReference type="AlphaFoldDB" id="A0A132NTK9"/>
<proteinExistence type="inferred from homology"/>
<dbReference type="GO" id="GO:0006508">
    <property type="term" value="P:proteolysis"/>
    <property type="evidence" value="ECO:0007669"/>
    <property type="project" value="UniProtKB-KW"/>
</dbReference>
<dbReference type="GO" id="GO:0008234">
    <property type="term" value="F:cysteine-type peptidase activity"/>
    <property type="evidence" value="ECO:0007669"/>
    <property type="project" value="UniProtKB-KW"/>
</dbReference>
<accession>A0A132NTK9</accession>
<dbReference type="VEuPathDB" id="GiardiaDB:QR46_2630"/>
<dbReference type="InterPro" id="IPR013128">
    <property type="entry name" value="Peptidase_C1A"/>
</dbReference>
<evidence type="ECO:0000313" key="14">
    <source>
        <dbReference type="Proteomes" id="UP000070089"/>
    </source>
</evidence>
<keyword evidence="6" id="KW-0378">Hydrolase</keyword>
<evidence type="ECO:0000313" key="13">
    <source>
        <dbReference type="EMBL" id="KWX13400.1"/>
    </source>
</evidence>
<evidence type="ECO:0000256" key="1">
    <source>
        <dbReference type="ARBA" id="ARBA00004116"/>
    </source>
</evidence>
<comment type="subcellular location">
    <subcellularLocation>
        <location evidence="1">Vacuole</location>
    </subcellularLocation>
</comment>
<evidence type="ECO:0000256" key="3">
    <source>
        <dbReference type="ARBA" id="ARBA00022554"/>
    </source>
</evidence>
<evidence type="ECO:0000256" key="8">
    <source>
        <dbReference type="ARBA" id="ARBA00023145"/>
    </source>
</evidence>
<evidence type="ECO:0000256" key="11">
    <source>
        <dbReference type="SAM" id="SignalP"/>
    </source>
</evidence>
<organism evidence="13 14">
    <name type="scientific">Giardia duodenalis assemblage B</name>
    <dbReference type="NCBI Taxonomy" id="1394984"/>
    <lineage>
        <taxon>Eukaryota</taxon>
        <taxon>Metamonada</taxon>
        <taxon>Diplomonadida</taxon>
        <taxon>Hexamitidae</taxon>
        <taxon>Giardiinae</taxon>
        <taxon>Giardia</taxon>
    </lineage>
</organism>
<keyword evidence="3" id="KW-0926">Vacuole</keyword>
<dbReference type="InterPro" id="IPR038765">
    <property type="entry name" value="Papain-like_cys_pep_sf"/>
</dbReference>
<feature type="signal peptide" evidence="11">
    <location>
        <begin position="1"/>
        <end position="19"/>
    </location>
</feature>
<keyword evidence="9" id="KW-1015">Disulfide bond</keyword>
<sequence>MMFLVLLAAALAEPLLTQAKLRQIQALGPIWKAGIPERLKNLTETDFKRLVLAKDLRSQIPTSHLIHTYESEDPIPDHFDFREEYPQCITEVIDMGTCSSSWAHSPVEAFGHRRCMNGVDQEATRYSAQYILSCATTNGCLSFPGQGVVSWDFIVRTGIPLESCVKYTDYDKTESSYPCPSLCNDNSSLVLYKSDGYEGVGFNPEKLRRAIALRGPMQAMFTVYEDFAYYLEGIYSHVYGGTAGYLSVEIVGYGTSDEGQDYWIVKNYWGSNWGEDGYFRIVRGQNECQIEEAVYGAIIYANTQSATTQ</sequence>
<gene>
    <name evidence="13" type="ORF">QR46_2630</name>
</gene>
<dbReference type="GO" id="GO:0005773">
    <property type="term" value="C:vacuole"/>
    <property type="evidence" value="ECO:0007669"/>
    <property type="project" value="UniProtKB-SubCell"/>
</dbReference>
<dbReference type="PANTHER" id="PTHR12411">
    <property type="entry name" value="CYSTEINE PROTEASE FAMILY C1-RELATED"/>
    <property type="match status" value="1"/>
</dbReference>
<dbReference type="FunFam" id="3.90.70.10:FF:000096">
    <property type="entry name" value="Cathepsin B-like cysteine protease"/>
    <property type="match status" value="1"/>
</dbReference>
<dbReference type="CDD" id="cd02620">
    <property type="entry name" value="Peptidase_C1A_CathepsinB"/>
    <property type="match status" value="1"/>
</dbReference>
<reference evidence="13 14" key="1">
    <citation type="journal article" date="2015" name="Mol. Biochem. Parasitol.">
        <title>Identification of polymorphic genes for use in assemblage B genotyping assays through comparative genomics of multiple assemblage B Giardia duodenalis isolates.</title>
        <authorList>
            <person name="Wielinga C."/>
            <person name="Thompson R.C."/>
            <person name="Monis P."/>
            <person name="Ryan U."/>
        </authorList>
    </citation>
    <scope>NUCLEOTIDE SEQUENCE [LARGE SCALE GENOMIC DNA]</scope>
    <source>
        <strain evidence="13 14">BAH15c1</strain>
    </source>
</reference>
<evidence type="ECO:0000256" key="6">
    <source>
        <dbReference type="ARBA" id="ARBA00022801"/>
    </source>
</evidence>
<keyword evidence="5 11" id="KW-0732">Signal</keyword>
<comment type="caution">
    <text evidence="13">The sequence shown here is derived from an EMBL/GenBank/DDBJ whole genome shotgun (WGS) entry which is preliminary data.</text>
</comment>
<comment type="similarity">
    <text evidence="2">Belongs to the peptidase C1 family.</text>
</comment>
<evidence type="ECO:0000256" key="5">
    <source>
        <dbReference type="ARBA" id="ARBA00022729"/>
    </source>
</evidence>